<sequence length="304" mass="31739">MRNPTRLAIAGVPLVLLLAACGGGEDPYAPSGGGEGGGGGGPIVVGSANFPESTLLAQIYAQALEAEGIEVETQLDIGSREVYYDQVAEGNLSVFPEYNGALLFHLDPEATSGDTEATNEAVRAALPEGLEILESSPAENKDSITVTQETAEQEDLETIADLADVAGDMTLGAPAEFETRTQGVPGLADVYGVEFGEFRPLEGNLLVEGLRGGDVQAANMFTTDPAFTSGEFVALEDPENLFGAQNVTPLINAEAVDQEARDVLNAVSAELTTEILTELDSRVQVDHEEADEVAADWLAEAGLA</sequence>
<dbReference type="Pfam" id="PF04069">
    <property type="entry name" value="OpuAC"/>
    <property type="match status" value="1"/>
</dbReference>
<comment type="caution">
    <text evidence="2">The sequence shown here is derived from an EMBL/GenBank/DDBJ whole genome shotgun (WGS) entry which is preliminary data.</text>
</comment>
<evidence type="ECO:0000259" key="1">
    <source>
        <dbReference type="Pfam" id="PF04069"/>
    </source>
</evidence>
<dbReference type="RefSeq" id="WP_270070342.1">
    <property type="nucleotide sequence ID" value="NZ_JAJAQC010000003.1"/>
</dbReference>
<name>A0A9X3SKS3_9ACTN</name>
<feature type="domain" description="ABC-type glycine betaine transport system substrate-binding" evidence="1">
    <location>
        <begin position="42"/>
        <end position="300"/>
    </location>
</feature>
<dbReference type="PROSITE" id="PS51257">
    <property type="entry name" value="PROKAR_LIPOPROTEIN"/>
    <property type="match status" value="1"/>
</dbReference>
<dbReference type="SUPFAM" id="SSF53850">
    <property type="entry name" value="Periplasmic binding protein-like II"/>
    <property type="match status" value="1"/>
</dbReference>
<dbReference type="EMBL" id="JAJAQC010000003">
    <property type="protein sequence ID" value="MDA0563051.1"/>
    <property type="molecule type" value="Genomic_DNA"/>
</dbReference>
<proteinExistence type="predicted"/>
<dbReference type="InterPro" id="IPR007210">
    <property type="entry name" value="ABC_Gly_betaine_transp_sub-bd"/>
</dbReference>
<reference evidence="2" key="1">
    <citation type="submission" date="2021-10" db="EMBL/GenBank/DDBJ databases">
        <title>Streptomonospora sp. nov., isolated from mangrove soil.</title>
        <authorList>
            <person name="Chen X."/>
            <person name="Ge X."/>
            <person name="Liu W."/>
        </authorList>
    </citation>
    <scope>NUCLEOTIDE SEQUENCE</scope>
    <source>
        <strain evidence="2">S1-112</strain>
    </source>
</reference>
<protein>
    <submittedName>
        <fullName evidence="2">ABC transporter substrate-binding protein</fullName>
    </submittedName>
</protein>
<dbReference type="Gene3D" id="3.40.190.120">
    <property type="entry name" value="Osmoprotection protein (prox), domain 2"/>
    <property type="match status" value="1"/>
</dbReference>
<dbReference type="Gene3D" id="3.40.190.10">
    <property type="entry name" value="Periplasmic binding protein-like II"/>
    <property type="match status" value="1"/>
</dbReference>
<accession>A0A9X3SKS3</accession>
<dbReference type="GO" id="GO:0022857">
    <property type="term" value="F:transmembrane transporter activity"/>
    <property type="evidence" value="ECO:0007669"/>
    <property type="project" value="InterPro"/>
</dbReference>
<dbReference type="GO" id="GO:0043190">
    <property type="term" value="C:ATP-binding cassette (ABC) transporter complex"/>
    <property type="evidence" value="ECO:0007669"/>
    <property type="project" value="InterPro"/>
</dbReference>
<dbReference type="CDD" id="cd13606">
    <property type="entry name" value="PBP2_ProX_like"/>
    <property type="match status" value="1"/>
</dbReference>
<dbReference type="Proteomes" id="UP001140076">
    <property type="component" value="Unassembled WGS sequence"/>
</dbReference>
<dbReference type="AlphaFoldDB" id="A0A9X3SKS3"/>
<evidence type="ECO:0000313" key="2">
    <source>
        <dbReference type="EMBL" id="MDA0563051.1"/>
    </source>
</evidence>
<keyword evidence="3" id="KW-1185">Reference proteome</keyword>
<organism evidence="2 3">
    <name type="scientific">Streptomonospora mangrovi</name>
    <dbReference type="NCBI Taxonomy" id="2883123"/>
    <lineage>
        <taxon>Bacteria</taxon>
        <taxon>Bacillati</taxon>
        <taxon>Actinomycetota</taxon>
        <taxon>Actinomycetes</taxon>
        <taxon>Streptosporangiales</taxon>
        <taxon>Nocardiopsidaceae</taxon>
        <taxon>Streptomonospora</taxon>
    </lineage>
</organism>
<gene>
    <name evidence="2" type="ORF">LG943_01680</name>
</gene>
<evidence type="ECO:0000313" key="3">
    <source>
        <dbReference type="Proteomes" id="UP001140076"/>
    </source>
</evidence>